<dbReference type="Proteomes" id="UP000050525">
    <property type="component" value="Unassembled WGS sequence"/>
</dbReference>
<dbReference type="STRING" id="8496.A0A151NLV4"/>
<reference evidence="2 3" key="1">
    <citation type="journal article" date="2012" name="Genome Biol.">
        <title>Sequencing three crocodilian genomes to illuminate the evolution of archosaurs and amniotes.</title>
        <authorList>
            <person name="St John J.A."/>
            <person name="Braun E.L."/>
            <person name="Isberg S.R."/>
            <person name="Miles L.G."/>
            <person name="Chong A.Y."/>
            <person name="Gongora J."/>
            <person name="Dalzell P."/>
            <person name="Moran C."/>
            <person name="Bed'hom B."/>
            <person name="Abzhanov A."/>
            <person name="Burgess S.C."/>
            <person name="Cooksey A.M."/>
            <person name="Castoe T.A."/>
            <person name="Crawford N.G."/>
            <person name="Densmore L.D."/>
            <person name="Drew J.C."/>
            <person name="Edwards S.V."/>
            <person name="Faircloth B.C."/>
            <person name="Fujita M.K."/>
            <person name="Greenwold M.J."/>
            <person name="Hoffmann F.G."/>
            <person name="Howard J.M."/>
            <person name="Iguchi T."/>
            <person name="Janes D.E."/>
            <person name="Khan S.Y."/>
            <person name="Kohno S."/>
            <person name="de Koning A.J."/>
            <person name="Lance S.L."/>
            <person name="McCarthy F.M."/>
            <person name="McCormack J.E."/>
            <person name="Merchant M.E."/>
            <person name="Peterson D.G."/>
            <person name="Pollock D.D."/>
            <person name="Pourmand N."/>
            <person name="Raney B.J."/>
            <person name="Roessler K.A."/>
            <person name="Sanford J.R."/>
            <person name="Sawyer R.H."/>
            <person name="Schmidt C.J."/>
            <person name="Triplett E.W."/>
            <person name="Tuberville T.D."/>
            <person name="Venegas-Anaya M."/>
            <person name="Howard J.T."/>
            <person name="Jarvis E.D."/>
            <person name="Guillette L.J.Jr."/>
            <person name="Glenn T.C."/>
            <person name="Green R.E."/>
            <person name="Ray D.A."/>
        </authorList>
    </citation>
    <scope>NUCLEOTIDE SEQUENCE [LARGE SCALE GENOMIC DNA]</scope>
    <source>
        <strain evidence="2">KSC_2009_1</strain>
    </source>
</reference>
<keyword evidence="3" id="KW-1185">Reference proteome</keyword>
<dbReference type="PROSITE" id="PS51257">
    <property type="entry name" value="PROKAR_LIPOPROTEIN"/>
    <property type="match status" value="1"/>
</dbReference>
<sequence length="173" mass="20734">MEKQQDLMIYQWNFGTSCGEEGINILWEMFKAIFATEKMPNLRRGSVLVAIFKQKDDVQNCGNDWRVTLKVWKGVVKNWLRTEVVIGEGQYGFMLGKSTMDPVFAIRQMMKKYREDCKDIRFIFIDLEKAYDHVPREDICECLRIKVVLETYVRIIKDTYWKCEEQFKRDKEF</sequence>
<proteinExistence type="predicted"/>
<protein>
    <recommendedName>
        <fullName evidence="1">Reverse transcriptase domain-containing protein</fullName>
    </recommendedName>
</protein>
<evidence type="ECO:0000313" key="2">
    <source>
        <dbReference type="EMBL" id="KYO37774.1"/>
    </source>
</evidence>
<dbReference type="Pfam" id="PF00078">
    <property type="entry name" value="RVT_1"/>
    <property type="match status" value="1"/>
</dbReference>
<dbReference type="PANTHER" id="PTHR19446">
    <property type="entry name" value="REVERSE TRANSCRIPTASES"/>
    <property type="match status" value="1"/>
</dbReference>
<feature type="domain" description="Reverse transcriptase" evidence="1">
    <location>
        <begin position="63"/>
        <end position="162"/>
    </location>
</feature>
<dbReference type="EMBL" id="AKHW03002600">
    <property type="protein sequence ID" value="KYO37774.1"/>
    <property type="molecule type" value="Genomic_DNA"/>
</dbReference>
<accession>A0A151NLV4</accession>
<evidence type="ECO:0000313" key="3">
    <source>
        <dbReference type="Proteomes" id="UP000050525"/>
    </source>
</evidence>
<evidence type="ECO:0000259" key="1">
    <source>
        <dbReference type="Pfam" id="PF00078"/>
    </source>
</evidence>
<dbReference type="InterPro" id="IPR000477">
    <property type="entry name" value="RT_dom"/>
</dbReference>
<dbReference type="AlphaFoldDB" id="A0A151NLV4"/>
<organism evidence="2 3">
    <name type="scientific">Alligator mississippiensis</name>
    <name type="common">American alligator</name>
    <dbReference type="NCBI Taxonomy" id="8496"/>
    <lineage>
        <taxon>Eukaryota</taxon>
        <taxon>Metazoa</taxon>
        <taxon>Chordata</taxon>
        <taxon>Craniata</taxon>
        <taxon>Vertebrata</taxon>
        <taxon>Euteleostomi</taxon>
        <taxon>Archelosauria</taxon>
        <taxon>Archosauria</taxon>
        <taxon>Crocodylia</taxon>
        <taxon>Alligatoridae</taxon>
        <taxon>Alligatorinae</taxon>
        <taxon>Alligator</taxon>
    </lineage>
</organism>
<comment type="caution">
    <text evidence="2">The sequence shown here is derived from an EMBL/GenBank/DDBJ whole genome shotgun (WGS) entry which is preliminary data.</text>
</comment>
<name>A0A151NLV4_ALLMI</name>
<gene>
    <name evidence="2" type="ORF">Y1Q_0022053</name>
</gene>